<dbReference type="AlphaFoldDB" id="F0VIL4"/>
<reference evidence="2" key="2">
    <citation type="submission" date="2011-03" db="EMBL/GenBank/DDBJ databases">
        <title>Comparative genomics and transcriptomics of Neospora caninum and Toxoplasma gondii.</title>
        <authorList>
            <person name="Reid A.J."/>
            <person name="Sohal A."/>
            <person name="Harris D."/>
            <person name="Quail M."/>
            <person name="Sanders M."/>
            <person name="Berriman M."/>
            <person name="Wastling J.M."/>
            <person name="Pain A."/>
        </authorList>
    </citation>
    <scope>NUCLEOTIDE SEQUENCE</scope>
    <source>
        <strain evidence="2">Liverpool</strain>
    </source>
</reference>
<keyword evidence="4" id="KW-1185">Reference proteome</keyword>
<evidence type="ECO:0000313" key="3">
    <source>
        <dbReference type="EMBL" id="CEL67563.1"/>
    </source>
</evidence>
<evidence type="ECO:0000313" key="2">
    <source>
        <dbReference type="EMBL" id="CBZ53575.1"/>
    </source>
</evidence>
<feature type="compositionally biased region" description="Basic and acidic residues" evidence="1">
    <location>
        <begin position="615"/>
        <end position="624"/>
    </location>
</feature>
<dbReference type="OMA" id="CKNDVAA"/>
<accession>F0VIL4</accession>
<dbReference type="GeneID" id="13442907"/>
<protein>
    <submittedName>
        <fullName evidence="2">Uncharacterized protein</fullName>
    </submittedName>
</protein>
<organism evidence="2 4">
    <name type="scientific">Neospora caninum (strain Liverpool)</name>
    <dbReference type="NCBI Taxonomy" id="572307"/>
    <lineage>
        <taxon>Eukaryota</taxon>
        <taxon>Sar</taxon>
        <taxon>Alveolata</taxon>
        <taxon>Apicomplexa</taxon>
        <taxon>Conoidasida</taxon>
        <taxon>Coccidia</taxon>
        <taxon>Eucoccidiorida</taxon>
        <taxon>Eimeriorina</taxon>
        <taxon>Sarcocystidae</taxon>
        <taxon>Neospora</taxon>
    </lineage>
</organism>
<dbReference type="OrthoDB" id="371339at2759"/>
<evidence type="ECO:0000256" key="1">
    <source>
        <dbReference type="SAM" id="MobiDB-lite"/>
    </source>
</evidence>
<dbReference type="RefSeq" id="XP_003883607.1">
    <property type="nucleotide sequence ID" value="XM_003883558.1"/>
</dbReference>
<reference evidence="3" key="4">
    <citation type="journal article" date="2015" name="PLoS ONE">
        <title>Comprehensive Evaluation of Toxoplasma gondii VEG and Neospora caninum LIV Genomes with Tachyzoite Stage Transcriptome and Proteome Defines Novel Transcript Features.</title>
        <authorList>
            <person name="Ramaprasad A."/>
            <person name="Mourier T."/>
            <person name="Naeem R."/>
            <person name="Malas T.B."/>
            <person name="Moussa E."/>
            <person name="Panigrahi A."/>
            <person name="Vermont S.J."/>
            <person name="Otto T.D."/>
            <person name="Wastling J."/>
            <person name="Pain A."/>
        </authorList>
    </citation>
    <scope>NUCLEOTIDE SEQUENCE</scope>
    <source>
        <strain evidence="3">Liverpool</strain>
    </source>
</reference>
<reference evidence="4" key="3">
    <citation type="journal article" date="2012" name="PLoS Pathog.">
        <title>Comparative genomics of the apicomplexan parasites Toxoplasma gondii and Neospora caninum: Coccidia differing in host range and transmission strategy.</title>
        <authorList>
            <person name="Reid A.J."/>
            <person name="Vermont S.J."/>
            <person name="Cotton J.A."/>
            <person name="Harris D."/>
            <person name="Hill-Cawthorne G.A."/>
            <person name="Konen-Waisman S."/>
            <person name="Latham S.M."/>
            <person name="Mourier T."/>
            <person name="Norton R."/>
            <person name="Quail M.A."/>
            <person name="Sanders M."/>
            <person name="Shanmugam D."/>
            <person name="Sohal A."/>
            <person name="Wasmuth J.D."/>
            <person name="Brunk B."/>
            <person name="Grigg M.E."/>
            <person name="Howard J.C."/>
            <person name="Parkinson J."/>
            <person name="Roos D.S."/>
            <person name="Trees A.J."/>
            <person name="Berriman M."/>
            <person name="Pain A."/>
            <person name="Wastling J.M."/>
        </authorList>
    </citation>
    <scope>NUCLEOTIDE SEQUENCE [LARGE SCALE GENOMIC DNA]</scope>
    <source>
        <strain evidence="4">Liverpool</strain>
    </source>
</reference>
<feature type="region of interest" description="Disordered" evidence="1">
    <location>
        <begin position="607"/>
        <end position="636"/>
    </location>
</feature>
<dbReference type="Proteomes" id="UP000007494">
    <property type="component" value="Chromosome VIII"/>
</dbReference>
<dbReference type="EMBL" id="LN714483">
    <property type="protein sequence ID" value="CEL67563.1"/>
    <property type="molecule type" value="Genomic_DNA"/>
</dbReference>
<dbReference type="EMBL" id="FR823390">
    <property type="protein sequence ID" value="CBZ53575.1"/>
    <property type="molecule type" value="Genomic_DNA"/>
</dbReference>
<reference evidence="2" key="1">
    <citation type="submission" date="2011-02" db="EMBL/GenBank/DDBJ databases">
        <authorList>
            <person name="Aslett M."/>
        </authorList>
    </citation>
    <scope>NUCLEOTIDE SEQUENCE</scope>
    <source>
        <strain evidence="2">Liverpool</strain>
    </source>
</reference>
<proteinExistence type="predicted"/>
<dbReference type="InParanoid" id="F0VIL4"/>
<dbReference type="VEuPathDB" id="ToxoDB:NCLIV_033620"/>
<feature type="compositionally biased region" description="Low complexity" evidence="1">
    <location>
        <begin position="32"/>
        <end position="55"/>
    </location>
</feature>
<gene>
    <name evidence="3" type="ORF">BN1204_033620</name>
    <name evidence="2" type="ORF">NCLIV_033620</name>
</gene>
<feature type="region of interest" description="Disordered" evidence="1">
    <location>
        <begin position="1"/>
        <end position="73"/>
    </location>
</feature>
<sequence>MKRIALVRPPRGTPGPAVSAPATGDRAPGSNPSVAASFFSSSPSPVPTTTSASPTGRASAANQKPNDGDEDPSASFLAAQIREIFSDYNHYVDYECDRVVGPGAFSTDERDARWDNGPLPQGAAASIASREEANASLLQDLLNVKRHPLSDFYPLPLEAIKRKTDKDALAYTENDFLEQLGALSDPPEDGRKGAAILEIDSYTSIVEAEREQPFLIGLLQPLPHGLEVVLSIDNWRLRSNCDADATLLKGVLPPLSAGRHFLSVCTRSGYPLALLLRSTQTDEKEKRFKDEFKRIAPVFHMPLMVVRAPRRRQDPQLCYSTLKQGAPLPATGPYTAADLDALVAASGVMNGAARFVVPRSQGNGPAVDRDGRLVALPKGEDFTARLAECLESATKPKNVPVFGAPETVLVDSAYNCDVRIPLPFKVSLFNSCAATSRLSIACFHSRVFEFEPYGVLSAHIFTKSCYSDIYTIFGFTLTPAEAAPHTALKRNRARASFTPGLDRFEATERLCADTRFWRYVDGCVPCKNDVAAKFVIEDFDRLECPVPPVLRHARNPYAEYPEGLQIAPGVVFFFEPWPDDVLPVPKRFAGDAYCPASAAAAMQSVDATVSHKSKQTRDAGKEEPAGAPPRKGQPKRDPQFFSVTLCIGKYIFNSVLGVEAGVLEFIVNRWLGLVPEKGSPKK</sequence>
<name>F0VIL4_NEOCL</name>
<evidence type="ECO:0000313" key="4">
    <source>
        <dbReference type="Proteomes" id="UP000007494"/>
    </source>
</evidence>
<dbReference type="eggNOG" id="ENOG502SENY">
    <property type="taxonomic scope" value="Eukaryota"/>
</dbReference>